<keyword evidence="6 9" id="KW-0811">Translocation</keyword>
<evidence type="ECO:0000256" key="10">
    <source>
        <dbReference type="SAM" id="MobiDB-lite"/>
    </source>
</evidence>
<dbReference type="InParanoid" id="A0A4S2N5E6"/>
<keyword evidence="4 9" id="KW-0509">mRNA transport</keyword>
<evidence type="ECO:0000256" key="3">
    <source>
        <dbReference type="ARBA" id="ARBA00022448"/>
    </source>
</evidence>
<keyword evidence="5 9" id="KW-0653">Protein transport</keyword>
<comment type="subcellular location">
    <subcellularLocation>
        <location evidence="1 9">Nucleus</location>
        <location evidence="1 9">Nuclear pore complex</location>
    </subcellularLocation>
</comment>
<keyword evidence="3 9" id="KW-0813">Transport</keyword>
<keyword evidence="9" id="KW-0472">Membrane</keyword>
<evidence type="ECO:0000256" key="5">
    <source>
        <dbReference type="ARBA" id="ARBA00022927"/>
    </source>
</evidence>
<evidence type="ECO:0000256" key="7">
    <source>
        <dbReference type="ARBA" id="ARBA00023132"/>
    </source>
</evidence>
<feature type="compositionally biased region" description="Acidic residues" evidence="10">
    <location>
        <begin position="14"/>
        <end position="30"/>
    </location>
</feature>
<gene>
    <name evidence="11" type="ORF">EX30DRAFT_1369</name>
</gene>
<organism evidence="11 12">
    <name type="scientific">Ascodesmis nigricans</name>
    <dbReference type="NCBI Taxonomy" id="341454"/>
    <lineage>
        <taxon>Eukaryota</taxon>
        <taxon>Fungi</taxon>
        <taxon>Dikarya</taxon>
        <taxon>Ascomycota</taxon>
        <taxon>Pezizomycotina</taxon>
        <taxon>Pezizomycetes</taxon>
        <taxon>Pezizales</taxon>
        <taxon>Ascodesmidaceae</taxon>
        <taxon>Ascodesmis</taxon>
    </lineage>
</organism>
<dbReference type="OrthoDB" id="5422384at2759"/>
<comment type="subunit">
    <text evidence="9">Component of the nuclear pore complex (NPC).</text>
</comment>
<accession>A0A4S2N5E6</accession>
<evidence type="ECO:0000313" key="12">
    <source>
        <dbReference type="Proteomes" id="UP000298138"/>
    </source>
</evidence>
<comment type="function">
    <text evidence="9">Functions as a component of the nuclear pore complex (NPC).</text>
</comment>
<name>A0A4S2N5E6_9PEZI</name>
<dbReference type="EMBL" id="ML220112">
    <property type="protein sequence ID" value="TGZ84498.1"/>
    <property type="molecule type" value="Genomic_DNA"/>
</dbReference>
<evidence type="ECO:0000256" key="1">
    <source>
        <dbReference type="ARBA" id="ARBA00004567"/>
    </source>
</evidence>
<evidence type="ECO:0000256" key="6">
    <source>
        <dbReference type="ARBA" id="ARBA00023010"/>
    </source>
</evidence>
<protein>
    <recommendedName>
        <fullName evidence="9">Nuclear pore complex protein Nup85</fullName>
    </recommendedName>
</protein>
<dbReference type="GO" id="GO:0031965">
    <property type="term" value="C:nuclear membrane"/>
    <property type="evidence" value="ECO:0007669"/>
    <property type="project" value="UniProtKB-UniRule"/>
</dbReference>
<keyword evidence="12" id="KW-1185">Reference proteome</keyword>
<dbReference type="GO" id="GO:0031080">
    <property type="term" value="C:nuclear pore outer ring"/>
    <property type="evidence" value="ECO:0007669"/>
    <property type="project" value="TreeGrafter"/>
</dbReference>
<reference evidence="11 12" key="1">
    <citation type="submission" date="2019-04" db="EMBL/GenBank/DDBJ databases">
        <title>Comparative genomics and transcriptomics to analyze fruiting body development in filamentous ascomycetes.</title>
        <authorList>
            <consortium name="DOE Joint Genome Institute"/>
            <person name="Lutkenhaus R."/>
            <person name="Traeger S."/>
            <person name="Breuer J."/>
            <person name="Kuo A."/>
            <person name="Lipzen A."/>
            <person name="Pangilinan J."/>
            <person name="Dilworth D."/>
            <person name="Sandor L."/>
            <person name="Poggeler S."/>
            <person name="Barry K."/>
            <person name="Grigoriev I.V."/>
            <person name="Nowrousian M."/>
        </authorList>
    </citation>
    <scope>NUCLEOTIDE SEQUENCE [LARGE SCALE GENOMIC DNA]</scope>
    <source>
        <strain evidence="11 12">CBS 389.68</strain>
    </source>
</reference>
<sequence length="823" mass="91738">MTSWMSHEDTGMFGDEEDYDDTMQDGDDIDATPTKPSAARKEEFVAEISGPATEPKELILRTEQLMEELAGLLGATSPNSDDEYSDSDVDMDGPQALPLEIKEEQIRKYSKQFLTALQQAALKTGGRRDPLAIAYHTCSLLLPLHHSTASTAEVLRKWLFHSSPYPSAANLKNFKTFHPNYVCSSDFWPIVTHLTLRGEIHEVIDIIHRGKWDLLCKDTPVSSAPSFQASASGKASKTRYTSTEVSAIKQAISQFLFVLQKTPGKGRNSYLPPHQLFYPPNITLDSPGTPAEWRIYRGSAIKACSELLGIPPMDQQRKKTDDEDETDDSYYAPAASGFGFGSSSNQPKDSGFTSRKLPAEFTRNLRVLYEILQGNRDTILSASETWQEAVVALTTWTREVDDLSDEDEQDENWAYDPDTPLTEGDLYIVRQRLQDRELERLQNTFEELMEAGDHPLDSTDYMQIGAASAISLDPEIIQEIAKHSLLAASAVVEIGGYAGWVLREKKEREGGRSNMLDEFEEDEMQLLGISASDIRGDPEGMRMAVENENVLRSYVAALMGTEWIDEETDVEGWEIAAGVMGRIENGRELAEQLLPQLPPSSPSRTSKLIIHCSTTPHLASTASKIAFTFANSLPHNAFGQRLHYLSLSCSDTDEEDETVSTARHQLHETIQHLIQKCLSLRSVFPSPDDADETLSNMLSSPAAVESDTLRIELAGYASLRRWFESKDVKALVSVIRAAGEQIDGGIWDREWGCNVEPRWIPGLGREFAEVLKNGKEDAVGEIECLEREMERGDGIGMVRVQNGWEKGLRLGVSKRLAKVWMMS</sequence>
<dbReference type="InterPro" id="IPR011502">
    <property type="entry name" value="Nucleoporin_Nup85"/>
</dbReference>
<dbReference type="GO" id="GO:0006406">
    <property type="term" value="P:mRNA export from nucleus"/>
    <property type="evidence" value="ECO:0007669"/>
    <property type="project" value="TreeGrafter"/>
</dbReference>
<dbReference type="GO" id="GO:0045893">
    <property type="term" value="P:positive regulation of DNA-templated transcription"/>
    <property type="evidence" value="ECO:0007669"/>
    <property type="project" value="TreeGrafter"/>
</dbReference>
<proteinExistence type="inferred from homology"/>
<dbReference type="PANTHER" id="PTHR13373">
    <property type="entry name" value="FROUNT PROTEIN-RELATED"/>
    <property type="match status" value="1"/>
</dbReference>
<evidence type="ECO:0000256" key="8">
    <source>
        <dbReference type="ARBA" id="ARBA00023242"/>
    </source>
</evidence>
<feature type="region of interest" description="Disordered" evidence="10">
    <location>
        <begin position="1"/>
        <end position="52"/>
    </location>
</feature>
<dbReference type="PANTHER" id="PTHR13373:SF21">
    <property type="entry name" value="NUCLEAR PORE COMPLEX PROTEIN NUP85"/>
    <property type="match status" value="1"/>
</dbReference>
<comment type="similarity">
    <text evidence="2 9">Belongs to the nucleoporin Nup85 family.</text>
</comment>
<feature type="region of interest" description="Disordered" evidence="10">
    <location>
        <begin position="311"/>
        <end position="354"/>
    </location>
</feature>
<evidence type="ECO:0000256" key="9">
    <source>
        <dbReference type="RuleBase" id="RU365073"/>
    </source>
</evidence>
<dbReference type="AlphaFoldDB" id="A0A4S2N5E6"/>
<dbReference type="Pfam" id="PF07575">
    <property type="entry name" value="Nucleopor_Nup85"/>
    <property type="match status" value="1"/>
</dbReference>
<keyword evidence="8 9" id="KW-0539">Nucleus</keyword>
<evidence type="ECO:0000256" key="2">
    <source>
        <dbReference type="ARBA" id="ARBA00005573"/>
    </source>
</evidence>
<dbReference type="STRING" id="341454.A0A4S2N5E6"/>
<dbReference type="GO" id="GO:0017056">
    <property type="term" value="F:structural constituent of nuclear pore"/>
    <property type="evidence" value="ECO:0007669"/>
    <property type="project" value="TreeGrafter"/>
</dbReference>
<evidence type="ECO:0000313" key="11">
    <source>
        <dbReference type="EMBL" id="TGZ84498.1"/>
    </source>
</evidence>
<keyword evidence="7 9" id="KW-0906">Nuclear pore complex</keyword>
<dbReference type="GO" id="GO:0006606">
    <property type="term" value="P:protein import into nucleus"/>
    <property type="evidence" value="ECO:0007669"/>
    <property type="project" value="TreeGrafter"/>
</dbReference>
<feature type="compositionally biased region" description="Basic and acidic residues" evidence="10">
    <location>
        <begin position="1"/>
        <end position="10"/>
    </location>
</feature>
<dbReference type="Proteomes" id="UP000298138">
    <property type="component" value="Unassembled WGS sequence"/>
</dbReference>
<evidence type="ECO:0000256" key="4">
    <source>
        <dbReference type="ARBA" id="ARBA00022816"/>
    </source>
</evidence>